<dbReference type="EMBL" id="OU900094">
    <property type="protein sequence ID" value="CAG9853540.1"/>
    <property type="molecule type" value="Genomic_DNA"/>
</dbReference>
<name>A0A9N9TE07_PHYSR</name>
<evidence type="ECO:0000259" key="1">
    <source>
        <dbReference type="Pfam" id="PF02893"/>
    </source>
</evidence>
<keyword evidence="3" id="KW-1185">Reference proteome</keyword>
<reference evidence="2" key="1">
    <citation type="submission" date="2022-01" db="EMBL/GenBank/DDBJ databases">
        <authorList>
            <person name="King R."/>
        </authorList>
    </citation>
    <scope>NUCLEOTIDE SEQUENCE</scope>
</reference>
<dbReference type="PANTHER" id="PTHR31606">
    <property type="entry name" value="WW DOMAIN BINDING PROTEIN 2, ISOFORM E"/>
    <property type="match status" value="1"/>
</dbReference>
<dbReference type="SUPFAM" id="SSF50729">
    <property type="entry name" value="PH domain-like"/>
    <property type="match status" value="1"/>
</dbReference>
<dbReference type="InterPro" id="IPR044852">
    <property type="entry name" value="WBP2-like"/>
</dbReference>
<dbReference type="AlphaFoldDB" id="A0A9N9TE07"/>
<dbReference type="Pfam" id="PF02893">
    <property type="entry name" value="GRAM"/>
    <property type="match status" value="1"/>
</dbReference>
<sequence>MSLNKVYLSNRKILLQDNEDILLFASDVSLQWSGQFHGPFHGTKNGFLYLTNERLIFINKAQKDLMLTFSFPYESLEEVELSQPGLGPNYLKGRVVAEPEGNWTGAANFKLIFKNGGALEFAKCMLQCSKTPVSASAASNEDLYEAPSFSLPLEVPLDYNLNDIQSSLSL</sequence>
<accession>A0A9N9TE07</accession>
<dbReference type="Gene3D" id="2.30.29.30">
    <property type="entry name" value="Pleckstrin-homology domain (PH domain)/Phosphotyrosine-binding domain (PTB)"/>
    <property type="match status" value="1"/>
</dbReference>
<proteinExistence type="predicted"/>
<dbReference type="GO" id="GO:0003713">
    <property type="term" value="F:transcription coactivator activity"/>
    <property type="evidence" value="ECO:0007669"/>
    <property type="project" value="InterPro"/>
</dbReference>
<dbReference type="Proteomes" id="UP001153712">
    <property type="component" value="Chromosome 1"/>
</dbReference>
<dbReference type="InterPro" id="IPR011993">
    <property type="entry name" value="PH-like_dom_sf"/>
</dbReference>
<protein>
    <recommendedName>
        <fullName evidence="1">GRAM domain-containing protein</fullName>
    </recommendedName>
</protein>
<dbReference type="InterPro" id="IPR004182">
    <property type="entry name" value="GRAM"/>
</dbReference>
<dbReference type="CDD" id="cd13214">
    <property type="entry name" value="PH-GRAM_WBP2"/>
    <property type="match status" value="1"/>
</dbReference>
<feature type="domain" description="GRAM" evidence="1">
    <location>
        <begin position="15"/>
        <end position="126"/>
    </location>
</feature>
<dbReference type="PANTHER" id="PTHR31606:SF1">
    <property type="entry name" value="WW DOMAIN BINDING PROTEIN 2, ISOFORM E"/>
    <property type="match status" value="1"/>
</dbReference>
<gene>
    <name evidence="2" type="ORF">PHYEVI_LOCUS17</name>
</gene>
<dbReference type="OrthoDB" id="1259151at2759"/>
<dbReference type="GO" id="GO:0031490">
    <property type="term" value="F:chromatin DNA binding"/>
    <property type="evidence" value="ECO:0007669"/>
    <property type="project" value="TreeGrafter"/>
</dbReference>
<dbReference type="GO" id="GO:0005634">
    <property type="term" value="C:nucleus"/>
    <property type="evidence" value="ECO:0007669"/>
    <property type="project" value="TreeGrafter"/>
</dbReference>
<evidence type="ECO:0000313" key="2">
    <source>
        <dbReference type="EMBL" id="CAG9853540.1"/>
    </source>
</evidence>
<organism evidence="2 3">
    <name type="scientific">Phyllotreta striolata</name>
    <name type="common">Striped flea beetle</name>
    <name type="synonym">Crioceris striolata</name>
    <dbReference type="NCBI Taxonomy" id="444603"/>
    <lineage>
        <taxon>Eukaryota</taxon>
        <taxon>Metazoa</taxon>
        <taxon>Ecdysozoa</taxon>
        <taxon>Arthropoda</taxon>
        <taxon>Hexapoda</taxon>
        <taxon>Insecta</taxon>
        <taxon>Pterygota</taxon>
        <taxon>Neoptera</taxon>
        <taxon>Endopterygota</taxon>
        <taxon>Coleoptera</taxon>
        <taxon>Polyphaga</taxon>
        <taxon>Cucujiformia</taxon>
        <taxon>Chrysomeloidea</taxon>
        <taxon>Chrysomelidae</taxon>
        <taxon>Galerucinae</taxon>
        <taxon>Alticini</taxon>
        <taxon>Phyllotreta</taxon>
    </lineage>
</organism>
<evidence type="ECO:0000313" key="3">
    <source>
        <dbReference type="Proteomes" id="UP001153712"/>
    </source>
</evidence>